<feature type="domain" description="FTP" evidence="9">
    <location>
        <begin position="83"/>
        <end position="116"/>
    </location>
</feature>
<accession>A0A1I6RK42</accession>
<dbReference type="SUPFAM" id="SSF55486">
    <property type="entry name" value="Metalloproteases ('zincins'), catalytic domain"/>
    <property type="match status" value="1"/>
</dbReference>
<dbReference type="InterPro" id="IPR011096">
    <property type="entry name" value="FTP_domain"/>
</dbReference>
<dbReference type="AlphaFoldDB" id="A0A1I6RK42"/>
<evidence type="ECO:0000256" key="6">
    <source>
        <dbReference type="ARBA" id="ARBA00023049"/>
    </source>
</evidence>
<dbReference type="EMBL" id="FPAA01000005">
    <property type="protein sequence ID" value="SFS65016.1"/>
    <property type="molecule type" value="Genomic_DNA"/>
</dbReference>
<dbReference type="InterPro" id="IPR001842">
    <property type="entry name" value="Peptidase_M36"/>
</dbReference>
<evidence type="ECO:0000256" key="1">
    <source>
        <dbReference type="ARBA" id="ARBA00022670"/>
    </source>
</evidence>
<dbReference type="Proteomes" id="UP000198660">
    <property type="component" value="Unassembled WGS sequence"/>
</dbReference>
<dbReference type="PANTHER" id="PTHR33794">
    <property type="entry name" value="BACILLOLYSIN"/>
    <property type="match status" value="1"/>
</dbReference>
<keyword evidence="1 10" id="KW-0645">Protease</keyword>
<dbReference type="GO" id="GO:0005615">
    <property type="term" value="C:extracellular space"/>
    <property type="evidence" value="ECO:0007669"/>
    <property type="project" value="InterPro"/>
</dbReference>
<keyword evidence="2" id="KW-0479">Metal-binding</keyword>
<dbReference type="Pfam" id="PF02128">
    <property type="entry name" value="Peptidase_M36"/>
    <property type="match status" value="1"/>
</dbReference>
<dbReference type="Pfam" id="PF07504">
    <property type="entry name" value="FTP"/>
    <property type="match status" value="1"/>
</dbReference>
<dbReference type="GO" id="GO:0008270">
    <property type="term" value="F:zinc ion binding"/>
    <property type="evidence" value="ECO:0007669"/>
    <property type="project" value="InterPro"/>
</dbReference>
<dbReference type="GO" id="GO:0004222">
    <property type="term" value="F:metalloendopeptidase activity"/>
    <property type="evidence" value="ECO:0007669"/>
    <property type="project" value="InterPro"/>
</dbReference>
<keyword evidence="3 8" id="KW-0732">Signal</keyword>
<dbReference type="Gene3D" id="1.10.390.10">
    <property type="entry name" value="Neutral Protease Domain 2"/>
    <property type="match status" value="1"/>
</dbReference>
<organism evidence="10 11">
    <name type="scientific">Marininema halotolerans</name>
    <dbReference type="NCBI Taxonomy" id="1155944"/>
    <lineage>
        <taxon>Bacteria</taxon>
        <taxon>Bacillati</taxon>
        <taxon>Bacillota</taxon>
        <taxon>Bacilli</taxon>
        <taxon>Bacillales</taxon>
        <taxon>Thermoactinomycetaceae</taxon>
        <taxon>Marininema</taxon>
    </lineage>
</organism>
<evidence type="ECO:0000256" key="8">
    <source>
        <dbReference type="SAM" id="SignalP"/>
    </source>
</evidence>
<feature type="chain" id="PRO_5038602205" evidence="8">
    <location>
        <begin position="25"/>
        <end position="508"/>
    </location>
</feature>
<evidence type="ECO:0000256" key="2">
    <source>
        <dbReference type="ARBA" id="ARBA00022723"/>
    </source>
</evidence>
<dbReference type="InterPro" id="IPR027268">
    <property type="entry name" value="Peptidase_M4/M1_CTD_sf"/>
</dbReference>
<evidence type="ECO:0000256" key="7">
    <source>
        <dbReference type="SAM" id="MobiDB-lite"/>
    </source>
</evidence>
<feature type="region of interest" description="Disordered" evidence="7">
    <location>
        <begin position="207"/>
        <end position="233"/>
    </location>
</feature>
<evidence type="ECO:0000256" key="5">
    <source>
        <dbReference type="ARBA" id="ARBA00022833"/>
    </source>
</evidence>
<gene>
    <name evidence="10" type="ORF">SAMN05444972_105147</name>
</gene>
<dbReference type="GO" id="GO:0006508">
    <property type="term" value="P:proteolysis"/>
    <property type="evidence" value="ECO:0007669"/>
    <property type="project" value="UniProtKB-KW"/>
</dbReference>
<keyword evidence="4" id="KW-0378">Hydrolase</keyword>
<evidence type="ECO:0000259" key="9">
    <source>
        <dbReference type="Pfam" id="PF07504"/>
    </source>
</evidence>
<sequence>MVHKKGFRLALIVSVCSVLSLTMAAPGTFAAKGDASKKVGIASSSQIKKAADNFLKKHATKYQLKKNLSDLKYVTTIRTKAASYVRYQETINNHPVFTKQVTVTVSPQGKAKLVVSDYTPYNEVVAIKSKLSAKAVQSKALQRIGAKEKDQSAPATQNYGYTIQDGKAIPVVRVVSHTSKPYGAWETYVHAENGKVLTKKNLNQEATGTGKVFQPNPLESYGATSSFSDNRDRDSTALNNQLKTVSLLGLNGTGYLKGSYVTISSKANTYSSTNTFNYTRAKNSFEDVMVYYHIDTMQRYIQSLGFNNINNRSITANVNTISDDNSYYDPSNKKLTFGSGGVDDAEDAGIITHEYGHSIQDNQVPGFGNSSQGGAMGEGFGDFLGATYEDATSSSSYGKACVGEWDATSYSSSNPPCLRRLDNNKVYPADWEGEVHADGEIWSQALYDMASTFGRDTATKIVLQSHWSLTPNASFSDGYKGMLAADASLYGSAHKDKITAIFAARGIK</sequence>
<name>A0A1I6RK42_9BACL</name>
<dbReference type="InterPro" id="IPR050728">
    <property type="entry name" value="Zinc_Metalloprotease_M4"/>
</dbReference>
<evidence type="ECO:0000313" key="11">
    <source>
        <dbReference type="Proteomes" id="UP000198660"/>
    </source>
</evidence>
<dbReference type="PANTHER" id="PTHR33794:SF1">
    <property type="entry name" value="BACILLOLYSIN"/>
    <property type="match status" value="1"/>
</dbReference>
<proteinExistence type="predicted"/>
<reference evidence="11" key="1">
    <citation type="submission" date="2016-10" db="EMBL/GenBank/DDBJ databases">
        <authorList>
            <person name="Varghese N."/>
            <person name="Submissions S."/>
        </authorList>
    </citation>
    <scope>NUCLEOTIDE SEQUENCE [LARGE SCALE GENOMIC DNA]</scope>
    <source>
        <strain evidence="11">DSM 45789</strain>
    </source>
</reference>
<evidence type="ECO:0000256" key="3">
    <source>
        <dbReference type="ARBA" id="ARBA00022729"/>
    </source>
</evidence>
<protein>
    <submittedName>
        <fullName evidence="10">Zn-dependent metalloprotease</fullName>
    </submittedName>
</protein>
<keyword evidence="5" id="KW-0862">Zinc</keyword>
<feature type="signal peptide" evidence="8">
    <location>
        <begin position="1"/>
        <end position="24"/>
    </location>
</feature>
<keyword evidence="6 10" id="KW-0482">Metalloprotease</keyword>
<evidence type="ECO:0000313" key="10">
    <source>
        <dbReference type="EMBL" id="SFS65016.1"/>
    </source>
</evidence>
<keyword evidence="11" id="KW-1185">Reference proteome</keyword>
<evidence type="ECO:0000256" key="4">
    <source>
        <dbReference type="ARBA" id="ARBA00022801"/>
    </source>
</evidence>